<dbReference type="EMBL" id="WOWK01000201">
    <property type="protein sequence ID" value="KAF0315481.1"/>
    <property type="molecule type" value="Genomic_DNA"/>
</dbReference>
<dbReference type="OrthoDB" id="5242822at2759"/>
<dbReference type="AlphaFoldDB" id="A0A8H3VS54"/>
<protein>
    <submittedName>
        <fullName evidence="1">Uncharacterized protein</fullName>
    </submittedName>
</protein>
<gene>
    <name evidence="1" type="ORF">GQ607_017275</name>
</gene>
<comment type="caution">
    <text evidence="1">The sequence shown here is derived from an EMBL/GenBank/DDBJ whole genome shotgun (WGS) entry which is preliminary data.</text>
</comment>
<sequence>MCAEVLSMMEQLLTVGEKRDAEALALQRAGLQIQRKKQIGQDAKTELADVAHEIDKLGRWPISLRNPATFDKLVAGMRMLRTISERGQCMGVGGTMWIDSHLTANALPVKSKTDRIKGLDINQQEPDGRAYQ</sequence>
<keyword evidence="2" id="KW-1185">Reference proteome</keyword>
<dbReference type="Proteomes" id="UP000434172">
    <property type="component" value="Unassembled WGS sequence"/>
</dbReference>
<reference evidence="1 2" key="1">
    <citation type="submission" date="2019-12" db="EMBL/GenBank/DDBJ databases">
        <title>A genome sequence resource for the geographically widespread anthracnose pathogen Colletotrichum asianum.</title>
        <authorList>
            <person name="Meng Y."/>
        </authorList>
    </citation>
    <scope>NUCLEOTIDE SEQUENCE [LARGE SCALE GENOMIC DNA]</scope>
    <source>
        <strain evidence="1 2">ICMP 18580</strain>
    </source>
</reference>
<name>A0A8H3VS54_9PEZI</name>
<proteinExistence type="predicted"/>
<organism evidence="1 2">
    <name type="scientific">Colletotrichum asianum</name>
    <dbReference type="NCBI Taxonomy" id="702518"/>
    <lineage>
        <taxon>Eukaryota</taxon>
        <taxon>Fungi</taxon>
        <taxon>Dikarya</taxon>
        <taxon>Ascomycota</taxon>
        <taxon>Pezizomycotina</taxon>
        <taxon>Sordariomycetes</taxon>
        <taxon>Hypocreomycetidae</taxon>
        <taxon>Glomerellales</taxon>
        <taxon>Glomerellaceae</taxon>
        <taxon>Colletotrichum</taxon>
        <taxon>Colletotrichum gloeosporioides species complex</taxon>
    </lineage>
</organism>
<accession>A0A8H3VS54</accession>
<evidence type="ECO:0000313" key="1">
    <source>
        <dbReference type="EMBL" id="KAF0315481.1"/>
    </source>
</evidence>
<evidence type="ECO:0000313" key="2">
    <source>
        <dbReference type="Proteomes" id="UP000434172"/>
    </source>
</evidence>